<comment type="cofactor">
    <cofactor evidence="1 8">
        <name>Mg(2+)</name>
        <dbReference type="ChEBI" id="CHEBI:18420"/>
    </cofactor>
</comment>
<evidence type="ECO:0000256" key="9">
    <source>
        <dbReference type="SAM" id="MobiDB-lite"/>
    </source>
</evidence>
<dbReference type="Proteomes" id="UP000515153">
    <property type="component" value="Unplaced"/>
</dbReference>
<evidence type="ECO:0000256" key="4">
    <source>
        <dbReference type="ARBA" id="ARBA00022664"/>
    </source>
</evidence>
<protein>
    <recommendedName>
        <fullName evidence="8">mRNA-capping enzyme subunit beta</fullName>
        <ecNumber evidence="8">3.6.1.74</ecNumber>
    </recommendedName>
    <alternativeName>
        <fullName evidence="8">mRNA 5'-phosphatase</fullName>
    </alternativeName>
    <alternativeName>
        <fullName evidence="8">mRNA 5'-triphosphate monophosphatase</fullName>
    </alternativeName>
</protein>
<dbReference type="InterPro" id="IPR037009">
    <property type="entry name" value="mRNA_triPase_Cet1_sf"/>
</dbReference>
<dbReference type="Pfam" id="PF02940">
    <property type="entry name" value="mRNA_triPase"/>
    <property type="match status" value="1"/>
</dbReference>
<keyword evidence="8" id="KW-0506">mRNA capping</keyword>
<feature type="compositionally biased region" description="Polar residues" evidence="9">
    <location>
        <begin position="53"/>
        <end position="62"/>
    </location>
</feature>
<comment type="subcellular location">
    <subcellularLocation>
        <location evidence="2 8">Nucleus</location>
    </subcellularLocation>
</comment>
<dbReference type="InterPro" id="IPR033469">
    <property type="entry name" value="CYTH-like_dom_sf"/>
</dbReference>
<dbReference type="GO" id="GO:0006370">
    <property type="term" value="P:7-methylguanosine mRNA capping"/>
    <property type="evidence" value="ECO:0007669"/>
    <property type="project" value="UniProtKB-UniRule"/>
</dbReference>
<dbReference type="SUPFAM" id="SSF55154">
    <property type="entry name" value="CYTH-like phosphatases"/>
    <property type="match status" value="1"/>
</dbReference>
<reference evidence="12" key="2">
    <citation type="submission" date="2019-10" db="EMBL/GenBank/DDBJ databases">
        <authorList>
            <consortium name="NCBI Genome Project"/>
        </authorList>
    </citation>
    <scope>NUCLEOTIDE SEQUENCE</scope>
    <source>
        <strain evidence="12">NI907</strain>
    </source>
</reference>
<feature type="compositionally biased region" description="Low complexity" evidence="9">
    <location>
        <begin position="19"/>
        <end position="38"/>
    </location>
</feature>
<dbReference type="GO" id="GO:0004651">
    <property type="term" value="F:polynucleotide 5'-phosphatase activity"/>
    <property type="evidence" value="ECO:0007669"/>
    <property type="project" value="UniProtKB-UniRule"/>
</dbReference>
<dbReference type="CDD" id="cd07470">
    <property type="entry name" value="CYTH-like_mRNA_RTPase"/>
    <property type="match status" value="1"/>
</dbReference>
<comment type="function">
    <text evidence="8">First step of mRNA capping. Converts the 5'-triphosphate end of a nascent mRNA chain into a diphosphate end.</text>
</comment>
<evidence type="ECO:0000256" key="1">
    <source>
        <dbReference type="ARBA" id="ARBA00001946"/>
    </source>
</evidence>
<gene>
    <name evidence="12" type="ORF">PgNI_01895</name>
</gene>
<dbReference type="GO" id="GO:0140818">
    <property type="term" value="F:mRNA 5'-triphosphate monophosphatase activity"/>
    <property type="evidence" value="ECO:0007669"/>
    <property type="project" value="UniProtKB-EC"/>
</dbReference>
<reference evidence="12" key="3">
    <citation type="submission" date="2025-08" db="UniProtKB">
        <authorList>
            <consortium name="RefSeq"/>
        </authorList>
    </citation>
    <scope>IDENTIFICATION</scope>
    <source>
        <strain evidence="12">NI907</strain>
    </source>
</reference>
<dbReference type="KEGG" id="pgri:PgNI_01895"/>
<keyword evidence="5 8" id="KW-0378">Hydrolase</keyword>
<comment type="similarity">
    <text evidence="3 8">Belongs to the fungal TPase family.</text>
</comment>
<feature type="compositionally biased region" description="Pro residues" evidence="9">
    <location>
        <begin position="123"/>
        <end position="132"/>
    </location>
</feature>
<feature type="compositionally biased region" description="Pro residues" evidence="9">
    <location>
        <begin position="261"/>
        <end position="272"/>
    </location>
</feature>
<dbReference type="InterPro" id="IPR004206">
    <property type="entry name" value="mRNA_triPase_Cet1"/>
</dbReference>
<keyword evidence="4 8" id="KW-0507">mRNA processing</keyword>
<feature type="compositionally biased region" description="Basic and acidic residues" evidence="9">
    <location>
        <begin position="165"/>
        <end position="176"/>
    </location>
</feature>
<evidence type="ECO:0000313" key="11">
    <source>
        <dbReference type="Proteomes" id="UP000515153"/>
    </source>
</evidence>
<evidence type="ECO:0000256" key="8">
    <source>
        <dbReference type="RuleBase" id="RU367053"/>
    </source>
</evidence>
<comment type="catalytic activity">
    <reaction evidence="7">
        <text>a 5'-end triphospho-ribonucleoside in mRNA + H2O = a 5'-end diphospho-ribonucleoside in mRNA + phosphate + H(+)</text>
        <dbReference type="Rhea" id="RHEA:67004"/>
        <dbReference type="Rhea" id="RHEA-COMP:17164"/>
        <dbReference type="Rhea" id="RHEA-COMP:17165"/>
        <dbReference type="ChEBI" id="CHEBI:15377"/>
        <dbReference type="ChEBI" id="CHEBI:15378"/>
        <dbReference type="ChEBI" id="CHEBI:43474"/>
        <dbReference type="ChEBI" id="CHEBI:167616"/>
        <dbReference type="ChEBI" id="CHEBI:167618"/>
        <dbReference type="EC" id="3.6.1.74"/>
    </reaction>
    <physiologicalReaction direction="left-to-right" evidence="7">
        <dbReference type="Rhea" id="RHEA:67005"/>
    </physiologicalReaction>
</comment>
<evidence type="ECO:0000256" key="6">
    <source>
        <dbReference type="ARBA" id="ARBA00023242"/>
    </source>
</evidence>
<sequence>MMDLTKMLNNDAAPPPRPQHQQQPQPQPQTQHQTVRQPLTPIQTAAQPPYRDYNQNTPSTAVPNMHMSPDGGYFSHQRPQAQTPGGTPGYAHPPQSPYMTQQSVAQTPGGTQMFAQPQSPYMSQPPMPPAAQPRPARQLSFPRNIAPQFNTPSSNPSQSPPMETPAKRKFEADHQPQRPPPSARRKMPPRYTEKPAWARTLDECKNEARARGEEFELKSYNLDLRKLVHPEERHQREKTAERPASRHTSPEISRANGSRPGPAPASAPPSIPAAPEVTTIRDWEPSIKGFRPTDPTVKTIADFVVQHVIKNEDMEQILSRKIQFEVEAKLGWVIDKHTDQRLGMPGLDEIVLDGDRIDNAFRSSMTEQQHKGYNEYLNGIVAETFHRNPEAQGRVPVIYKHTREIDRFFELPQELEARLPDIVRRYSRHRVKVRATYMREGQDLVPLRQIVKARLADLSIHFPRAAHDCRISINLEMPWEGSIEELERFGIKDRRSPDRNKDRLSYTQGPYQIDLTQVTQEAAGGGMRKEHELEVELSGDRVLQQGQLMMKGARHDYIPLIEGFYNNIQLLAHVGI</sequence>
<evidence type="ECO:0000256" key="2">
    <source>
        <dbReference type="ARBA" id="ARBA00004123"/>
    </source>
</evidence>
<feature type="compositionally biased region" description="Basic and acidic residues" evidence="9">
    <location>
        <begin position="228"/>
        <end position="244"/>
    </location>
</feature>
<dbReference type="InterPro" id="IPR040343">
    <property type="entry name" value="Cet1/Ctl1"/>
</dbReference>
<dbReference type="AlphaFoldDB" id="A0A6P8BMC3"/>
<proteinExistence type="inferred from homology"/>
<feature type="domain" description="mRNA triphosphatase Cet1-like" evidence="10">
    <location>
        <begin position="294"/>
        <end position="537"/>
    </location>
</feature>
<accession>A0A6P8BMC3</accession>
<dbReference type="Gene3D" id="3.20.100.10">
    <property type="entry name" value="mRNA triphosphatase Cet1-like"/>
    <property type="match status" value="1"/>
</dbReference>
<evidence type="ECO:0000259" key="10">
    <source>
        <dbReference type="Pfam" id="PF02940"/>
    </source>
</evidence>
<dbReference type="GO" id="GO:0031533">
    <property type="term" value="C:mRNA capping enzyme complex"/>
    <property type="evidence" value="ECO:0007669"/>
    <property type="project" value="UniProtKB-UniRule"/>
</dbReference>
<keyword evidence="11" id="KW-1185">Reference proteome</keyword>
<name>A0A6P8BMC3_PYRGI</name>
<dbReference type="GeneID" id="41956879"/>
<feature type="region of interest" description="Disordered" evidence="9">
    <location>
        <begin position="228"/>
        <end position="279"/>
    </location>
</feature>
<reference evidence="12" key="1">
    <citation type="journal article" date="2019" name="Mol. Biol. Evol.">
        <title>Blast fungal genomes show frequent chromosomal changes, gene gains and losses, and effector gene turnover.</title>
        <authorList>
            <person name="Gomez Luciano L.B."/>
            <person name="Jason Tsai I."/>
            <person name="Chuma I."/>
            <person name="Tosa Y."/>
            <person name="Chen Y.H."/>
            <person name="Li J.Y."/>
            <person name="Li M.Y."/>
            <person name="Jade Lu M.Y."/>
            <person name="Nakayashiki H."/>
            <person name="Li W.H."/>
        </authorList>
    </citation>
    <scope>NUCLEOTIDE SEQUENCE</scope>
    <source>
        <strain evidence="12">NI907</strain>
    </source>
</reference>
<organism evidence="11 12">
    <name type="scientific">Pyricularia grisea</name>
    <name type="common">Crabgrass-specific blast fungus</name>
    <name type="synonym">Magnaporthe grisea</name>
    <dbReference type="NCBI Taxonomy" id="148305"/>
    <lineage>
        <taxon>Eukaryota</taxon>
        <taxon>Fungi</taxon>
        <taxon>Dikarya</taxon>
        <taxon>Ascomycota</taxon>
        <taxon>Pezizomycotina</taxon>
        <taxon>Sordariomycetes</taxon>
        <taxon>Sordariomycetidae</taxon>
        <taxon>Magnaporthales</taxon>
        <taxon>Pyriculariaceae</taxon>
        <taxon>Pyricularia</taxon>
    </lineage>
</organism>
<dbReference type="PANTHER" id="PTHR28118:SF1">
    <property type="entry name" value="POLYNUCLEOTIDE 5'-TRIPHOSPHATASE CTL1-RELATED"/>
    <property type="match status" value="1"/>
</dbReference>
<evidence type="ECO:0000256" key="5">
    <source>
        <dbReference type="ARBA" id="ARBA00022801"/>
    </source>
</evidence>
<keyword evidence="6 8" id="KW-0539">Nucleus</keyword>
<dbReference type="PANTHER" id="PTHR28118">
    <property type="entry name" value="POLYNUCLEOTIDE 5'-TRIPHOSPHATASE-RELATED"/>
    <property type="match status" value="1"/>
</dbReference>
<feature type="compositionally biased region" description="Polar residues" evidence="9">
    <location>
        <begin position="97"/>
        <end position="114"/>
    </location>
</feature>
<evidence type="ECO:0000313" key="12">
    <source>
        <dbReference type="RefSeq" id="XP_030988192.1"/>
    </source>
</evidence>
<evidence type="ECO:0000256" key="3">
    <source>
        <dbReference type="ARBA" id="ARBA00006345"/>
    </source>
</evidence>
<evidence type="ECO:0000256" key="7">
    <source>
        <dbReference type="ARBA" id="ARBA00047740"/>
    </source>
</evidence>
<comment type="subunit">
    <text evidence="8">Heterodimer. The mRNA-capping enzyme is composed of two separate chains alpha and beta, respectively a mRNA guanylyltransferase and an mRNA 5'-triphosphate monophosphatase.</text>
</comment>
<dbReference type="EC" id="3.6.1.74" evidence="8"/>
<dbReference type="RefSeq" id="XP_030988192.1">
    <property type="nucleotide sequence ID" value="XM_031121967.1"/>
</dbReference>
<feature type="region of interest" description="Disordered" evidence="9">
    <location>
        <begin position="1"/>
        <end position="198"/>
    </location>
</feature>